<reference evidence="3" key="1">
    <citation type="submission" date="2022-10" db="EMBL/GenBank/DDBJ databases">
        <title>Genome assembly of Pristionchus species.</title>
        <authorList>
            <person name="Yoshida K."/>
            <person name="Sommer R.J."/>
        </authorList>
    </citation>
    <scope>NUCLEOTIDE SEQUENCE [LARGE SCALE GENOMIC DNA]</scope>
    <source>
        <strain evidence="3">RS5460</strain>
    </source>
</reference>
<dbReference type="EMBL" id="BTRK01000069">
    <property type="protein sequence ID" value="GMR63328.1"/>
    <property type="molecule type" value="Genomic_DNA"/>
</dbReference>
<dbReference type="EMBL" id="BTRK01000001">
    <property type="protein sequence ID" value="GMR31326.1"/>
    <property type="molecule type" value="Genomic_DNA"/>
</dbReference>
<evidence type="ECO:0000313" key="2">
    <source>
        <dbReference type="EMBL" id="GMR63328.1"/>
    </source>
</evidence>
<protein>
    <submittedName>
        <fullName evidence="2">Uncharacterized protein</fullName>
    </submittedName>
</protein>
<dbReference type="AlphaFoldDB" id="A0AAN5IED0"/>
<dbReference type="Proteomes" id="UP001328107">
    <property type="component" value="Unassembled WGS sequence"/>
</dbReference>
<sequence>MRRLGLRLQPLLGVRVALLHSKQPAFFAATPALFLVKQSYLSKNTCTRRTLSLPVRSATTNAMVLMR</sequence>
<proteinExistence type="predicted"/>
<keyword evidence="3" id="KW-1185">Reference proteome</keyword>
<evidence type="ECO:0000313" key="3">
    <source>
        <dbReference type="Proteomes" id="UP001328107"/>
    </source>
</evidence>
<evidence type="ECO:0000313" key="1">
    <source>
        <dbReference type="EMBL" id="GMR31326.1"/>
    </source>
</evidence>
<comment type="caution">
    <text evidence="2">The sequence shown here is derived from an EMBL/GenBank/DDBJ whole genome shotgun (WGS) entry which is preliminary data.</text>
</comment>
<organism evidence="2 3">
    <name type="scientific">Pristionchus mayeri</name>
    <dbReference type="NCBI Taxonomy" id="1317129"/>
    <lineage>
        <taxon>Eukaryota</taxon>
        <taxon>Metazoa</taxon>
        <taxon>Ecdysozoa</taxon>
        <taxon>Nematoda</taxon>
        <taxon>Chromadorea</taxon>
        <taxon>Rhabditida</taxon>
        <taxon>Rhabditina</taxon>
        <taxon>Diplogasteromorpha</taxon>
        <taxon>Diplogasteroidea</taxon>
        <taxon>Neodiplogasteridae</taxon>
        <taxon>Pristionchus</taxon>
    </lineage>
</organism>
<reference evidence="2" key="2">
    <citation type="submission" date="2023-06" db="EMBL/GenBank/DDBJ databases">
        <title>Genome assembly of Pristionchus species.</title>
        <authorList>
            <person name="Yoshida K."/>
            <person name="Sommer R.J."/>
        </authorList>
    </citation>
    <scope>NUCLEOTIDE SEQUENCE</scope>
    <source>
        <strain evidence="2 3">RS5460</strain>
    </source>
</reference>
<gene>
    <name evidence="1" type="ORF">PMAYCL1PPCAC_01521</name>
    <name evidence="2" type="ORF">PMAYCL1PPCAC_33523</name>
</gene>
<accession>A0AAN5IED0</accession>
<name>A0AAN5IED0_9BILA</name>